<evidence type="ECO:0000313" key="11">
    <source>
        <dbReference type="EMBL" id="VFK66796.1"/>
    </source>
</evidence>
<dbReference type="EMBL" id="CAADFY010000127">
    <property type="protein sequence ID" value="VFK57816.1"/>
    <property type="molecule type" value="Genomic_DNA"/>
</dbReference>
<keyword evidence="3" id="KW-0547">Nucleotide-binding</keyword>
<organism evidence="11">
    <name type="scientific">Candidatus Kentrum sp. TUN</name>
    <dbReference type="NCBI Taxonomy" id="2126343"/>
    <lineage>
        <taxon>Bacteria</taxon>
        <taxon>Pseudomonadati</taxon>
        <taxon>Pseudomonadota</taxon>
        <taxon>Gammaproteobacteria</taxon>
        <taxon>Candidatus Kentrum</taxon>
    </lineage>
</organism>
<dbReference type="Pfam" id="PF00120">
    <property type="entry name" value="Gln-synt_C"/>
    <property type="match status" value="1"/>
</dbReference>
<keyword evidence="4" id="KW-0067">ATP-binding</keyword>
<dbReference type="Gene3D" id="3.10.20.70">
    <property type="entry name" value="Glutamine synthetase, N-terminal domain"/>
    <property type="match status" value="1"/>
</dbReference>
<evidence type="ECO:0000256" key="2">
    <source>
        <dbReference type="ARBA" id="ARBA00022598"/>
    </source>
</evidence>
<evidence type="ECO:0000256" key="5">
    <source>
        <dbReference type="ARBA" id="ARBA00022842"/>
    </source>
</evidence>
<dbReference type="EMBL" id="CAADFV010000125">
    <property type="protein sequence ID" value="VFK66796.1"/>
    <property type="molecule type" value="Genomic_DNA"/>
</dbReference>
<evidence type="ECO:0000313" key="9">
    <source>
        <dbReference type="EMBL" id="VFK57816.1"/>
    </source>
</evidence>
<dbReference type="InterPro" id="IPR008147">
    <property type="entry name" value="Gln_synt_N"/>
</dbReference>
<evidence type="ECO:0000256" key="1">
    <source>
        <dbReference type="ARBA" id="ARBA00001946"/>
    </source>
</evidence>
<dbReference type="Gene3D" id="3.30.590.10">
    <property type="entry name" value="Glutamine synthetase/guanido kinase, catalytic domain"/>
    <property type="match status" value="1"/>
</dbReference>
<reference evidence="11" key="1">
    <citation type="submission" date="2019-02" db="EMBL/GenBank/DDBJ databases">
        <authorList>
            <person name="Gruber-Vodicka R. H."/>
            <person name="Seah K. B. B."/>
        </authorList>
    </citation>
    <scope>NUCLEOTIDE SEQUENCE</scope>
    <source>
        <strain evidence="10">BECK_BY1</strain>
        <strain evidence="11">BECK_BY2</strain>
        <strain evidence="9">BECK_BY3</strain>
    </source>
</reference>
<dbReference type="GO" id="GO:0006542">
    <property type="term" value="P:glutamine biosynthetic process"/>
    <property type="evidence" value="ECO:0007669"/>
    <property type="project" value="InterPro"/>
</dbReference>
<name>A0A451AL87_9GAMM</name>
<evidence type="ECO:0000256" key="7">
    <source>
        <dbReference type="RuleBase" id="RU000384"/>
    </source>
</evidence>
<accession>A0A451AL87</accession>
<evidence type="ECO:0000256" key="6">
    <source>
        <dbReference type="PROSITE-ProRule" id="PRU01331"/>
    </source>
</evidence>
<evidence type="ECO:0000256" key="4">
    <source>
        <dbReference type="ARBA" id="ARBA00022840"/>
    </source>
</evidence>
<dbReference type="PANTHER" id="PTHR43785">
    <property type="entry name" value="GAMMA-GLUTAMYLPUTRESCINE SYNTHETASE"/>
    <property type="match status" value="1"/>
</dbReference>
<dbReference type="SUPFAM" id="SSF55931">
    <property type="entry name" value="Glutamine synthetase/guanido kinase"/>
    <property type="match status" value="1"/>
</dbReference>
<dbReference type="SMART" id="SM01230">
    <property type="entry name" value="Gln-synt_C"/>
    <property type="match status" value="1"/>
</dbReference>
<evidence type="ECO:0000259" key="8">
    <source>
        <dbReference type="PROSITE" id="PS51987"/>
    </source>
</evidence>
<comment type="cofactor">
    <cofactor evidence="1">
        <name>Mg(2+)</name>
        <dbReference type="ChEBI" id="CHEBI:18420"/>
    </cofactor>
</comment>
<dbReference type="Pfam" id="PF16952">
    <property type="entry name" value="Gln-synt_N_2"/>
    <property type="match status" value="1"/>
</dbReference>
<sequence length="450" mass="49725">MNIDQTVTRCQTAGVRLIRFLYCDNGCIIRGKSVPIERLASRMMSGQGLTVAMQAMNMLDRLQPVEGMGPVGEIRLVPDPDSLVILPYAPDSAAMMCNMIKLDRQPWEVCPRSFLLRMLHRLTEVGITMQAAMEGEFTLLREESPGQYIPIDTGLCFSSISMMATAEVANAMVAAFEDQGISVDAYYPELGHGQHELPLRHVPALRATDNQIQFRETVRNVAAQHGMIASLAPKPIPDQAGNGCHIHWSLWDLEGNHSLIYDPNDPYLLSETGHHFIAGVLAHLPGLLALTAPSFNSFRRLKPHSWSSTYTAWGPDNREAAVRVVSGKWDTEADTVNLEFKAADASNNPYLALGGLIAAGLDGIERKLMPGSPTLVDPGNLSEEERRQRAIYPYPIDQNQALDALAADQVLMDALGPDLARAYLAVKRSEYTAFSEADIEFEIKHHLYKF</sequence>
<dbReference type="PROSITE" id="PS00181">
    <property type="entry name" value="GLNA_ATP"/>
    <property type="match status" value="1"/>
</dbReference>
<dbReference type="EMBL" id="CAADFX010000143">
    <property type="protein sequence ID" value="VFK61095.1"/>
    <property type="molecule type" value="Genomic_DNA"/>
</dbReference>
<dbReference type="InterPro" id="IPR027303">
    <property type="entry name" value="Gln_synth_gly_rich_site"/>
</dbReference>
<keyword evidence="2" id="KW-0436">Ligase</keyword>
<dbReference type="InterPro" id="IPR036651">
    <property type="entry name" value="Gln_synt_N_sf"/>
</dbReference>
<dbReference type="InterPro" id="IPR008146">
    <property type="entry name" value="Gln_synth_cat_dom"/>
</dbReference>
<dbReference type="PROSITE" id="PS51987">
    <property type="entry name" value="GS_CATALYTIC"/>
    <property type="match status" value="1"/>
</dbReference>
<dbReference type="GO" id="GO:0004356">
    <property type="term" value="F:glutamine synthetase activity"/>
    <property type="evidence" value="ECO:0007669"/>
    <property type="project" value="InterPro"/>
</dbReference>
<gene>
    <name evidence="10" type="ORF">BECKTUN1418D_GA0071000_11436</name>
    <name evidence="11" type="ORF">BECKTUN1418E_GA0071001_11254</name>
    <name evidence="9" type="ORF">BECKTUN1418F_GA0071002_11272</name>
</gene>
<proteinExistence type="inferred from homology"/>
<dbReference type="SUPFAM" id="SSF54368">
    <property type="entry name" value="Glutamine synthetase, N-terminal domain"/>
    <property type="match status" value="1"/>
</dbReference>
<dbReference type="GO" id="GO:0005524">
    <property type="term" value="F:ATP binding"/>
    <property type="evidence" value="ECO:0007669"/>
    <property type="project" value="UniProtKB-KW"/>
</dbReference>
<feature type="domain" description="GS catalytic" evidence="8">
    <location>
        <begin position="111"/>
        <end position="450"/>
    </location>
</feature>
<dbReference type="InterPro" id="IPR014746">
    <property type="entry name" value="Gln_synth/guanido_kin_cat_dom"/>
</dbReference>
<evidence type="ECO:0000256" key="3">
    <source>
        <dbReference type="ARBA" id="ARBA00022741"/>
    </source>
</evidence>
<evidence type="ECO:0000313" key="10">
    <source>
        <dbReference type="EMBL" id="VFK61095.1"/>
    </source>
</evidence>
<comment type="similarity">
    <text evidence="6 7">Belongs to the glutamine synthetase family.</text>
</comment>
<dbReference type="AlphaFoldDB" id="A0A451AL87"/>
<keyword evidence="5" id="KW-0460">Magnesium</keyword>
<protein>
    <submittedName>
        <fullName evidence="11">Glutamine synthetase</fullName>
    </submittedName>
</protein>
<dbReference type="PANTHER" id="PTHR43785:SF2">
    <property type="entry name" value="TYPE-1 GLUTAMINE SYNTHETASE 1"/>
    <property type="match status" value="1"/>
</dbReference>